<evidence type="ECO:0000256" key="4">
    <source>
        <dbReference type="ARBA" id="ARBA00021815"/>
    </source>
</evidence>
<dbReference type="InterPro" id="IPR038888">
    <property type="entry name" value="CFAP36"/>
</dbReference>
<evidence type="ECO:0000256" key="1">
    <source>
        <dbReference type="ARBA" id="ARBA00004138"/>
    </source>
</evidence>
<dbReference type="GO" id="GO:0097546">
    <property type="term" value="C:ciliary base"/>
    <property type="evidence" value="ECO:0007669"/>
    <property type="project" value="TreeGrafter"/>
</dbReference>
<evidence type="ECO:0000256" key="6">
    <source>
        <dbReference type="ARBA" id="ARBA00023054"/>
    </source>
</evidence>
<evidence type="ECO:0000256" key="7">
    <source>
        <dbReference type="ARBA" id="ARBA00023069"/>
    </source>
</evidence>
<evidence type="ECO:0000256" key="3">
    <source>
        <dbReference type="ARBA" id="ARBA00007460"/>
    </source>
</evidence>
<keyword evidence="13" id="KW-1185">Reference proteome</keyword>
<protein>
    <recommendedName>
        <fullName evidence="4">Cilia- and flagella-associated protein 36</fullName>
    </recommendedName>
    <alternativeName>
        <fullName evidence="9">Coiled-coil domain-containing protein 104</fullName>
    </alternativeName>
</protein>
<evidence type="ECO:0000256" key="2">
    <source>
        <dbReference type="ARBA" id="ARBA00004496"/>
    </source>
</evidence>
<keyword evidence="6" id="KW-0175">Coiled coil</keyword>
<comment type="subcellular location">
    <subcellularLocation>
        <location evidence="1">Cell projection</location>
        <location evidence="1">Cilium</location>
    </subcellularLocation>
    <subcellularLocation>
        <location evidence="2">Cytoplasm</location>
    </subcellularLocation>
</comment>
<proteinExistence type="inferred from homology"/>
<evidence type="ECO:0000256" key="8">
    <source>
        <dbReference type="ARBA" id="ARBA00023273"/>
    </source>
</evidence>
<name>A0AAN8JR86_PATCE</name>
<evidence type="ECO:0000259" key="11">
    <source>
        <dbReference type="Pfam" id="PF11527"/>
    </source>
</evidence>
<dbReference type="Gene3D" id="1.20.1520.10">
    <property type="entry name" value="ADP-ribosylation factor-like 2-binding protein, domain"/>
    <property type="match status" value="1"/>
</dbReference>
<dbReference type="Pfam" id="PF11527">
    <property type="entry name" value="ARL2_Bind_BART"/>
    <property type="match status" value="1"/>
</dbReference>
<dbReference type="PANTHER" id="PTHR21532:SF0">
    <property type="entry name" value="CILIA- AND FLAGELLA-ASSOCIATED PROTEIN 36"/>
    <property type="match status" value="1"/>
</dbReference>
<comment type="similarity">
    <text evidence="3">Belongs to the CFAP36 family.</text>
</comment>
<feature type="compositionally biased region" description="Polar residues" evidence="10">
    <location>
        <begin position="277"/>
        <end position="289"/>
    </location>
</feature>
<feature type="compositionally biased region" description="Low complexity" evidence="10">
    <location>
        <begin position="360"/>
        <end position="369"/>
    </location>
</feature>
<dbReference type="InterPro" id="IPR023379">
    <property type="entry name" value="BART_dom"/>
</dbReference>
<feature type="region of interest" description="Disordered" evidence="10">
    <location>
        <begin position="221"/>
        <end position="310"/>
    </location>
</feature>
<keyword evidence="8" id="KW-0966">Cell projection</keyword>
<evidence type="ECO:0000256" key="9">
    <source>
        <dbReference type="ARBA" id="ARBA00031593"/>
    </source>
</evidence>
<dbReference type="Proteomes" id="UP001347796">
    <property type="component" value="Unassembled WGS sequence"/>
</dbReference>
<organism evidence="12 13">
    <name type="scientific">Patella caerulea</name>
    <name type="common">Rayed Mediterranean limpet</name>
    <dbReference type="NCBI Taxonomy" id="87958"/>
    <lineage>
        <taxon>Eukaryota</taxon>
        <taxon>Metazoa</taxon>
        <taxon>Spiralia</taxon>
        <taxon>Lophotrochozoa</taxon>
        <taxon>Mollusca</taxon>
        <taxon>Gastropoda</taxon>
        <taxon>Patellogastropoda</taxon>
        <taxon>Patelloidea</taxon>
        <taxon>Patellidae</taxon>
        <taxon>Patella</taxon>
    </lineage>
</organism>
<keyword evidence="7" id="KW-0969">Cilium</keyword>
<dbReference type="InterPro" id="IPR042541">
    <property type="entry name" value="BART_sf"/>
</dbReference>
<dbReference type="PANTHER" id="PTHR21532">
    <property type="entry name" value="PHOSPHODIESTERASE HL"/>
    <property type="match status" value="1"/>
</dbReference>
<evidence type="ECO:0000256" key="10">
    <source>
        <dbReference type="SAM" id="MobiDB-lite"/>
    </source>
</evidence>
<gene>
    <name evidence="12" type="ORF">SNE40_008938</name>
</gene>
<evidence type="ECO:0000313" key="12">
    <source>
        <dbReference type="EMBL" id="KAK6180985.1"/>
    </source>
</evidence>
<dbReference type="GO" id="GO:0005930">
    <property type="term" value="C:axoneme"/>
    <property type="evidence" value="ECO:0007669"/>
    <property type="project" value="TreeGrafter"/>
</dbReference>
<accession>A0AAN8JR86</accession>
<comment type="caution">
    <text evidence="12">The sequence shown here is derived from an EMBL/GenBank/DDBJ whole genome shotgun (WGS) entry which is preliminary data.</text>
</comment>
<evidence type="ECO:0000256" key="5">
    <source>
        <dbReference type="ARBA" id="ARBA00022490"/>
    </source>
</evidence>
<feature type="domain" description="BART" evidence="11">
    <location>
        <begin position="7"/>
        <end position="121"/>
    </location>
</feature>
<dbReference type="EMBL" id="JAZGQO010000007">
    <property type="protein sequence ID" value="KAK6180985.1"/>
    <property type="molecule type" value="Genomic_DNA"/>
</dbReference>
<feature type="compositionally biased region" description="Low complexity" evidence="10">
    <location>
        <begin position="290"/>
        <end position="303"/>
    </location>
</feature>
<feature type="region of interest" description="Disordered" evidence="10">
    <location>
        <begin position="341"/>
        <end position="388"/>
    </location>
</feature>
<keyword evidence="5" id="KW-0963">Cytoplasm</keyword>
<dbReference type="AlphaFoldDB" id="A0AAN8JR86"/>
<reference evidence="12 13" key="1">
    <citation type="submission" date="2024-01" db="EMBL/GenBank/DDBJ databases">
        <title>The genome of the rayed Mediterranean limpet Patella caerulea (Linnaeus, 1758).</title>
        <authorList>
            <person name="Anh-Thu Weber A."/>
            <person name="Halstead-Nussloch G."/>
        </authorList>
    </citation>
    <scope>NUCLEOTIDE SEQUENCE [LARGE SCALE GENOMIC DNA]</scope>
    <source>
        <strain evidence="12">AATW-2023a</strain>
        <tissue evidence="12">Whole specimen</tissue>
    </source>
</reference>
<evidence type="ECO:0000313" key="13">
    <source>
        <dbReference type="Proteomes" id="UP001347796"/>
    </source>
</evidence>
<sequence length="407" mass="45767">MASRNAEYVLDELLCFLGTPFFQIPVYSFIENYCLIFDGSIEDSDEYRTIHKEYKLMIDTLLQAFQDDSGLTHDKIMKALQDLNSKPDIREIFQSLFEQVLASEDFKLFVQLMIQKNNELQLQVLMMIVKARGELPDSLRKDAENKKSQPSSNEQEEAILRAVLSQSKSDFENEVKKNKEAEKHFQAIFVISDSATSNLQNEVEKEREKVNERLQVLSVRDDEPISDVLPGVTPVNKPSKPITSPSKAQPMKAFPQPSSQPAKPVTPPSLTAKKPPSSISGSQAAANWLSSAQDEASSASSTSKTLEAMAASMGNLNQEEMQKRVNFLKQQRDKLMEMKRKEREKSLLTAEKANPKRPMSARAARAAMSQAGPVQPQKPTVNPEEEKKMAMRRAIASRIKNEVMGKK</sequence>